<reference evidence="8" key="1">
    <citation type="submission" date="2017-06" db="EMBL/GenBank/DDBJ databases">
        <authorList>
            <person name="Varghese N."/>
            <person name="Submissions S."/>
        </authorList>
    </citation>
    <scope>NUCLEOTIDE SEQUENCE [LARGE SCALE GENOMIC DNA]</scope>
    <source>
        <strain evidence="8">Ca-68</strain>
    </source>
</reference>
<keyword evidence="2 5" id="KW-0812">Transmembrane</keyword>
<evidence type="ECO:0000256" key="5">
    <source>
        <dbReference type="SAM" id="Phobius"/>
    </source>
</evidence>
<feature type="transmembrane region" description="Helical" evidence="5">
    <location>
        <begin position="233"/>
        <end position="255"/>
    </location>
</feature>
<organism evidence="7 8">
    <name type="scientific">Methylobacillus rhizosphaerae</name>
    <dbReference type="NCBI Taxonomy" id="551994"/>
    <lineage>
        <taxon>Bacteria</taxon>
        <taxon>Pseudomonadati</taxon>
        <taxon>Pseudomonadota</taxon>
        <taxon>Betaproteobacteria</taxon>
        <taxon>Nitrosomonadales</taxon>
        <taxon>Methylophilaceae</taxon>
        <taxon>Methylobacillus</taxon>
    </lineage>
</organism>
<dbReference type="Proteomes" id="UP000198305">
    <property type="component" value="Unassembled WGS sequence"/>
</dbReference>
<evidence type="ECO:0000313" key="8">
    <source>
        <dbReference type="Proteomes" id="UP000198305"/>
    </source>
</evidence>
<feature type="transmembrane region" description="Helical" evidence="5">
    <location>
        <begin position="33"/>
        <end position="58"/>
    </location>
</feature>
<accession>A0A238ZD43</accession>
<dbReference type="Pfam" id="PF01740">
    <property type="entry name" value="STAS"/>
    <property type="match status" value="1"/>
</dbReference>
<feature type="transmembrane region" description="Helical" evidence="5">
    <location>
        <begin position="366"/>
        <end position="394"/>
    </location>
</feature>
<evidence type="ECO:0000256" key="1">
    <source>
        <dbReference type="ARBA" id="ARBA00004141"/>
    </source>
</evidence>
<evidence type="ECO:0000313" key="7">
    <source>
        <dbReference type="EMBL" id="SNR81257.1"/>
    </source>
</evidence>
<keyword evidence="4 5" id="KW-0472">Membrane</keyword>
<dbReference type="PANTHER" id="PTHR43310">
    <property type="entry name" value="SULFATE TRANSPORTER YBAR-RELATED"/>
    <property type="match status" value="1"/>
</dbReference>
<gene>
    <name evidence="7" type="ORF">SAMN05192560_1230</name>
</gene>
<protein>
    <submittedName>
        <fullName evidence="7">Sulfate permease, SulP family</fullName>
    </submittedName>
</protein>
<feature type="transmembrane region" description="Helical" evidence="5">
    <location>
        <begin position="328"/>
        <end position="346"/>
    </location>
</feature>
<dbReference type="Pfam" id="PF00916">
    <property type="entry name" value="Sulfate_transp"/>
    <property type="match status" value="1"/>
</dbReference>
<feature type="transmembrane region" description="Helical" evidence="5">
    <location>
        <begin position="275"/>
        <end position="296"/>
    </location>
</feature>
<keyword evidence="3 5" id="KW-1133">Transmembrane helix</keyword>
<dbReference type="InterPro" id="IPR052706">
    <property type="entry name" value="Membrane-Transporter-like"/>
</dbReference>
<feature type="transmembrane region" description="Helical" evidence="5">
    <location>
        <begin position="181"/>
        <end position="200"/>
    </location>
</feature>
<dbReference type="RefSeq" id="WP_089375337.1">
    <property type="nucleotide sequence ID" value="NZ_FZOA01000004.1"/>
</dbReference>
<evidence type="ECO:0000256" key="2">
    <source>
        <dbReference type="ARBA" id="ARBA00022692"/>
    </source>
</evidence>
<dbReference type="AlphaFoldDB" id="A0A238ZD43"/>
<feature type="transmembrane region" description="Helical" evidence="5">
    <location>
        <begin position="302"/>
        <end position="321"/>
    </location>
</feature>
<feature type="transmembrane region" description="Helical" evidence="5">
    <location>
        <begin position="65"/>
        <end position="83"/>
    </location>
</feature>
<feature type="domain" description="STAS" evidence="6">
    <location>
        <begin position="413"/>
        <end position="511"/>
    </location>
</feature>
<proteinExistence type="predicted"/>
<dbReference type="PROSITE" id="PS50801">
    <property type="entry name" value="STAS"/>
    <property type="match status" value="1"/>
</dbReference>
<dbReference type="GO" id="GO:0016020">
    <property type="term" value="C:membrane"/>
    <property type="evidence" value="ECO:0007669"/>
    <property type="project" value="UniProtKB-SubCell"/>
</dbReference>
<dbReference type="InterPro" id="IPR002645">
    <property type="entry name" value="STAS_dom"/>
</dbReference>
<dbReference type="InterPro" id="IPR011547">
    <property type="entry name" value="SLC26A/SulP_dom"/>
</dbReference>
<feature type="transmembrane region" description="Helical" evidence="5">
    <location>
        <begin position="118"/>
        <end position="137"/>
    </location>
</feature>
<dbReference type="InterPro" id="IPR036513">
    <property type="entry name" value="STAS_dom_sf"/>
</dbReference>
<keyword evidence="8" id="KW-1185">Reference proteome</keyword>
<dbReference type="CDD" id="cd07042">
    <property type="entry name" value="STAS_SulP_like_sulfate_transporter"/>
    <property type="match status" value="1"/>
</dbReference>
<comment type="subcellular location">
    <subcellularLocation>
        <location evidence="1">Membrane</location>
        <topology evidence="1">Multi-pass membrane protein</topology>
    </subcellularLocation>
</comment>
<sequence>MSNAVSRWLTPAQIKTNVLSGLTTALAMVPETIAFAFVAHVSPLTGLYAAVIVSFITAAFGGRPGMISGAAGSLAVVMTALVVQHGVEYLFATVVLMGVLQVLFAVARMGKYIRMVPYPVMLGFVNGLAMVIFFAQFSHFKVSGMDGGMQWMTGEMLATMLGLVALTMLIIYLLPRLTKAVPSALVAIAVVSVLVASLGLETRTVGDLGSIAGGLPSFHIPQVPFDLETLKVIFPYSLILAAIGLIETLLTLNLIDEMTNTRGQPNRESLAQGAANVATGFFGGMGGCAMIGQSMINMNAGGLLRLSGVAMSIFLLSFILFASHWIEMIPLAALIGVIFVMAIQTFEWGSFRLFGKVPKPDIFVGILVAVVTVFSDLAVAVLVGVIVSALVFAWEHAKEVAASTYLDEAGRKVYKLKGSVFFASIANFQALFTPHDDPEQVIVDFQHARVVDHSALAAIDALAERYAQQGKQLSLKHLSPDCRALLGQARELVEINLLEDPTYPVADDKLG</sequence>
<feature type="transmembrane region" description="Helical" evidence="5">
    <location>
        <begin position="157"/>
        <end position="174"/>
    </location>
</feature>
<dbReference type="SUPFAM" id="SSF52091">
    <property type="entry name" value="SpoIIaa-like"/>
    <property type="match status" value="1"/>
</dbReference>
<evidence type="ECO:0000256" key="4">
    <source>
        <dbReference type="ARBA" id="ARBA00023136"/>
    </source>
</evidence>
<feature type="transmembrane region" description="Helical" evidence="5">
    <location>
        <begin position="89"/>
        <end position="106"/>
    </location>
</feature>
<dbReference type="Gene3D" id="3.30.750.24">
    <property type="entry name" value="STAS domain"/>
    <property type="match status" value="1"/>
</dbReference>
<evidence type="ECO:0000259" key="6">
    <source>
        <dbReference type="PROSITE" id="PS50801"/>
    </source>
</evidence>
<dbReference type="OrthoDB" id="9769739at2"/>
<evidence type="ECO:0000256" key="3">
    <source>
        <dbReference type="ARBA" id="ARBA00022989"/>
    </source>
</evidence>
<dbReference type="PANTHER" id="PTHR43310:SF1">
    <property type="entry name" value="SULFATE TRANSPORTER YBAR-RELATED"/>
    <property type="match status" value="1"/>
</dbReference>
<dbReference type="EMBL" id="FZOA01000004">
    <property type="protein sequence ID" value="SNR81257.1"/>
    <property type="molecule type" value="Genomic_DNA"/>
</dbReference>
<name>A0A238ZD43_9PROT</name>